<reference evidence="6 7" key="1">
    <citation type="submission" date="2020-08" db="EMBL/GenBank/DDBJ databases">
        <title>Sequencing the genomes of 1000 actinobacteria strains.</title>
        <authorList>
            <person name="Klenk H.-P."/>
        </authorList>
    </citation>
    <scope>NUCLEOTIDE SEQUENCE [LARGE SCALE GENOMIC DNA]</scope>
    <source>
        <strain evidence="6 7">DSM 19079</strain>
    </source>
</reference>
<dbReference type="RefSeq" id="WP_135028888.1">
    <property type="nucleotide sequence ID" value="NZ_BMLA01000006.1"/>
</dbReference>
<comment type="similarity">
    <text evidence="4">Belongs to the BCKDHA family.</text>
</comment>
<organism evidence="6 7">
    <name type="scientific">Micrococcus flavus</name>
    <dbReference type="NCBI Taxonomy" id="384602"/>
    <lineage>
        <taxon>Bacteria</taxon>
        <taxon>Bacillati</taxon>
        <taxon>Actinomycetota</taxon>
        <taxon>Actinomycetes</taxon>
        <taxon>Micrococcales</taxon>
        <taxon>Micrococcaceae</taxon>
        <taxon>Micrococcus</taxon>
    </lineage>
</organism>
<comment type="cofactor">
    <cofactor evidence="1 4">
        <name>thiamine diphosphate</name>
        <dbReference type="ChEBI" id="CHEBI:58937"/>
    </cofactor>
</comment>
<dbReference type="Gene3D" id="3.40.50.970">
    <property type="match status" value="1"/>
</dbReference>
<keyword evidence="6" id="KW-0670">Pyruvate</keyword>
<dbReference type="EC" id="1.2.4.4" evidence="4"/>
<evidence type="ECO:0000259" key="5">
    <source>
        <dbReference type="Pfam" id="PF00676"/>
    </source>
</evidence>
<dbReference type="PANTHER" id="PTHR43380">
    <property type="entry name" value="2-OXOISOVALERATE DEHYDROGENASE SUBUNIT ALPHA, MITOCHONDRIAL"/>
    <property type="match status" value="1"/>
</dbReference>
<dbReference type="EMBL" id="JACHMC010000001">
    <property type="protein sequence ID" value="MBB4882081.1"/>
    <property type="molecule type" value="Genomic_DNA"/>
</dbReference>
<evidence type="ECO:0000256" key="4">
    <source>
        <dbReference type="RuleBase" id="RU365014"/>
    </source>
</evidence>
<comment type="caution">
    <text evidence="6">The sequence shown here is derived from an EMBL/GenBank/DDBJ whole genome shotgun (WGS) entry which is preliminary data.</text>
</comment>
<evidence type="ECO:0000256" key="2">
    <source>
        <dbReference type="ARBA" id="ARBA00023002"/>
    </source>
</evidence>
<dbReference type="SUPFAM" id="SSF52518">
    <property type="entry name" value="Thiamin diphosphate-binding fold (THDP-binding)"/>
    <property type="match status" value="1"/>
</dbReference>
<dbReference type="Pfam" id="PF00676">
    <property type="entry name" value="E1_dh"/>
    <property type="match status" value="1"/>
</dbReference>
<gene>
    <name evidence="6" type="ORF">BJ976_000432</name>
</gene>
<name>A0A4Y8X3V6_9MICC</name>
<dbReference type="InterPro" id="IPR050771">
    <property type="entry name" value="Alpha-ketoacid_DH_E1_comp"/>
</dbReference>
<keyword evidence="7" id="KW-1185">Reference proteome</keyword>
<dbReference type="GO" id="GO:0000287">
    <property type="term" value="F:magnesium ion binding"/>
    <property type="evidence" value="ECO:0007669"/>
    <property type="project" value="UniProtKB-ARBA"/>
</dbReference>
<protein>
    <recommendedName>
        <fullName evidence="4">2-oxoisovalerate dehydrogenase subunit alpha</fullName>
        <ecNumber evidence="4">1.2.4.4</ecNumber>
    </recommendedName>
    <alternativeName>
        <fullName evidence="4">Branched-chain alpha-keto acid dehydrogenase E1 component alpha chain</fullName>
    </alternativeName>
</protein>
<evidence type="ECO:0000256" key="1">
    <source>
        <dbReference type="ARBA" id="ARBA00001964"/>
    </source>
</evidence>
<keyword evidence="2 4" id="KW-0560">Oxidoreductase</keyword>
<evidence type="ECO:0000256" key="3">
    <source>
        <dbReference type="ARBA" id="ARBA00023052"/>
    </source>
</evidence>
<keyword evidence="3 4" id="KW-0786">Thiamine pyrophosphate</keyword>
<dbReference type="PANTHER" id="PTHR43380:SF1">
    <property type="entry name" value="2-OXOISOVALERATE DEHYDROGENASE SUBUNIT ALPHA, MITOCHONDRIAL"/>
    <property type="match status" value="1"/>
</dbReference>
<dbReference type="InterPro" id="IPR001017">
    <property type="entry name" value="DH_E1"/>
</dbReference>
<dbReference type="CDD" id="cd02000">
    <property type="entry name" value="TPP_E1_PDC_ADC_BCADC"/>
    <property type="match status" value="1"/>
</dbReference>
<evidence type="ECO:0000313" key="6">
    <source>
        <dbReference type="EMBL" id="MBB4882081.1"/>
    </source>
</evidence>
<comment type="catalytic activity">
    <reaction evidence="4">
        <text>N(6)-[(R)-lipoyl]-L-lysyl-[protein] + 3-methyl-2-oxobutanoate + H(+) = N(6)-[(R)-S(8)-2-methylpropanoyldihydrolipoyl]-L-lysyl-[protein] + CO2</text>
        <dbReference type="Rhea" id="RHEA:13457"/>
        <dbReference type="Rhea" id="RHEA-COMP:10474"/>
        <dbReference type="Rhea" id="RHEA-COMP:10497"/>
        <dbReference type="ChEBI" id="CHEBI:11851"/>
        <dbReference type="ChEBI" id="CHEBI:15378"/>
        <dbReference type="ChEBI" id="CHEBI:16526"/>
        <dbReference type="ChEBI" id="CHEBI:83099"/>
        <dbReference type="ChEBI" id="CHEBI:83142"/>
        <dbReference type="EC" id="1.2.4.4"/>
    </reaction>
</comment>
<dbReference type="GO" id="GO:0003863">
    <property type="term" value="F:branched-chain 2-oxo acid dehydrogenase activity"/>
    <property type="evidence" value="ECO:0007669"/>
    <property type="project" value="UniProtKB-EC"/>
</dbReference>
<dbReference type="InterPro" id="IPR029061">
    <property type="entry name" value="THDP-binding"/>
</dbReference>
<sequence length="402" mass="43370">MTSTSPAAPAGDGAPAPDAGTRAAAAAAFGISLEEYLLPASRRIQLISEDGNVLPVDQQGTSPGHEYPLPSDEELLAAYRHLVIGRRVNDQAYALVRQGRMAVYPSSHGQEASEVAAAVCLGEDDWLFPTYRDTVAVLARGVDPLQVMVAYQGTWHQGYDPKEHRVSVQSTPLTTQMLHAVGMAKAAKLRGEDVVTLAMVGDGGTSEGDFHEALNFAAVFKLPVVFFVQNNKYAISVPFAKQSAAPSLAHKAVGYGLAGERVDGNDLAALLAVLGRAVDLCREGKGPFLVEADTYRMQSHTNADDATRYREAAEVAEWEARDPLRRMTAYLTSTGALTEELAERYRQDADDVAASLRDAMNAEAELDPLELFDHVYTVQTPQLAAQRAQLAEELSRSENQEA</sequence>
<proteinExistence type="inferred from homology"/>
<comment type="function">
    <text evidence="4">The branched-chain alpha-keto dehydrogenase complex catalyzes the overall conversion of alpha-keto acids to acyl-CoA and CO(2). It contains multiple copies of three enzymatic components: branched-chain alpha-keto acid decarboxylase (E1), lipoamide acyltransferase (E2) and lipoamide dehydrogenase (E3).</text>
</comment>
<dbReference type="Proteomes" id="UP000560081">
    <property type="component" value="Unassembled WGS sequence"/>
</dbReference>
<feature type="domain" description="Dehydrogenase E1 component" evidence="5">
    <location>
        <begin position="82"/>
        <end position="350"/>
    </location>
</feature>
<evidence type="ECO:0000313" key="7">
    <source>
        <dbReference type="Proteomes" id="UP000560081"/>
    </source>
</evidence>
<dbReference type="GO" id="GO:0009083">
    <property type="term" value="P:branched-chain amino acid catabolic process"/>
    <property type="evidence" value="ECO:0007669"/>
    <property type="project" value="TreeGrafter"/>
</dbReference>
<dbReference type="OrthoDB" id="9766715at2"/>
<accession>A0A4Y8X3V6</accession>
<dbReference type="AlphaFoldDB" id="A0A4Y8X3V6"/>